<evidence type="ECO:0000313" key="2">
    <source>
        <dbReference type="Proteomes" id="UP000304953"/>
    </source>
</evidence>
<accession>A0AC61RUM0</accession>
<proteinExistence type="predicted"/>
<organism evidence="1 2">
    <name type="scientific">Petralouisia muris</name>
    <dbReference type="NCBI Taxonomy" id="3032872"/>
    <lineage>
        <taxon>Bacteria</taxon>
        <taxon>Bacillati</taxon>
        <taxon>Bacillota</taxon>
        <taxon>Clostridia</taxon>
        <taxon>Lachnospirales</taxon>
        <taxon>Lachnospiraceae</taxon>
        <taxon>Petralouisia</taxon>
    </lineage>
</organism>
<dbReference type="EMBL" id="SRYA01000027">
    <property type="protein sequence ID" value="TGY95576.1"/>
    <property type="molecule type" value="Genomic_DNA"/>
</dbReference>
<sequence length="154" mass="17413">MKRYRKIIFVCDSGTARAPMAEAIMKEYIIKYPVEIESRGLVVLFPEPLNQKTEAVLISNGINAENQMSKQLTAEDLQSEHLIIAMETAQKQKILEEYQDSLEADVEVLTDLTGDELEILNPYGGSLQSYGLCYETLNKTIKKLVNLINEGRNE</sequence>
<name>A0AC61RUM0_9FIRM</name>
<protein>
    <submittedName>
        <fullName evidence="1">Phosphotyrosine protein phosphatase</fullName>
    </submittedName>
</protein>
<reference evidence="1" key="1">
    <citation type="submission" date="2019-04" db="EMBL/GenBank/DDBJ databases">
        <title>Microbes associate with the intestines of laboratory mice.</title>
        <authorList>
            <person name="Navarre W."/>
            <person name="Wong E."/>
            <person name="Huang K."/>
            <person name="Tropini C."/>
            <person name="Ng K."/>
            <person name="Yu B."/>
        </authorList>
    </citation>
    <scope>NUCLEOTIDE SEQUENCE</scope>
    <source>
        <strain evidence="1">NM01_1-7b</strain>
    </source>
</reference>
<dbReference type="Proteomes" id="UP000304953">
    <property type="component" value="Unassembled WGS sequence"/>
</dbReference>
<comment type="caution">
    <text evidence="1">The sequence shown here is derived from an EMBL/GenBank/DDBJ whole genome shotgun (WGS) entry which is preliminary data.</text>
</comment>
<gene>
    <name evidence="1" type="ORF">E5329_14230</name>
</gene>
<keyword evidence="2" id="KW-1185">Reference proteome</keyword>
<evidence type="ECO:0000313" key="1">
    <source>
        <dbReference type="EMBL" id="TGY95576.1"/>
    </source>
</evidence>